<dbReference type="RefSeq" id="WP_109062330.1">
    <property type="nucleotide sequence ID" value="NZ_QETA01000005.1"/>
</dbReference>
<dbReference type="AlphaFoldDB" id="A0A2V1JV66"/>
<proteinExistence type="inferred from homology"/>
<accession>A0A2V1JV66</accession>
<protein>
    <submittedName>
        <fullName evidence="15">Cytochrome b</fullName>
    </submittedName>
</protein>
<evidence type="ECO:0000256" key="2">
    <source>
        <dbReference type="ARBA" id="ARBA00004651"/>
    </source>
</evidence>
<evidence type="ECO:0000259" key="14">
    <source>
        <dbReference type="Pfam" id="PF01292"/>
    </source>
</evidence>
<evidence type="ECO:0000256" key="7">
    <source>
        <dbReference type="ARBA" id="ARBA00022723"/>
    </source>
</evidence>
<evidence type="ECO:0000256" key="10">
    <source>
        <dbReference type="ARBA" id="ARBA00023004"/>
    </source>
</evidence>
<evidence type="ECO:0000256" key="4">
    <source>
        <dbReference type="ARBA" id="ARBA00022475"/>
    </source>
</evidence>
<feature type="transmembrane region" description="Helical" evidence="13">
    <location>
        <begin position="138"/>
        <end position="158"/>
    </location>
</feature>
<comment type="cofactor">
    <cofactor evidence="1">
        <name>heme b</name>
        <dbReference type="ChEBI" id="CHEBI:60344"/>
    </cofactor>
</comment>
<gene>
    <name evidence="15" type="ORF">DD235_11940</name>
</gene>
<dbReference type="GO" id="GO:0046872">
    <property type="term" value="F:metal ion binding"/>
    <property type="evidence" value="ECO:0007669"/>
    <property type="project" value="UniProtKB-KW"/>
</dbReference>
<feature type="transmembrane region" description="Helical" evidence="13">
    <location>
        <begin position="12"/>
        <end position="30"/>
    </location>
</feature>
<dbReference type="SUPFAM" id="SSF81342">
    <property type="entry name" value="Transmembrane di-heme cytochromes"/>
    <property type="match status" value="1"/>
</dbReference>
<comment type="similarity">
    <text evidence="12">Belongs to the cytochrome b561 family.</text>
</comment>
<dbReference type="GO" id="GO:0009055">
    <property type="term" value="F:electron transfer activity"/>
    <property type="evidence" value="ECO:0007669"/>
    <property type="project" value="InterPro"/>
</dbReference>
<dbReference type="PANTHER" id="PTHR30529">
    <property type="entry name" value="CYTOCHROME B561"/>
    <property type="match status" value="1"/>
</dbReference>
<dbReference type="Proteomes" id="UP000245212">
    <property type="component" value="Unassembled WGS sequence"/>
</dbReference>
<evidence type="ECO:0000256" key="6">
    <source>
        <dbReference type="ARBA" id="ARBA00022692"/>
    </source>
</evidence>
<reference evidence="16" key="1">
    <citation type="submission" date="2018-05" db="EMBL/GenBank/DDBJ databases">
        <authorList>
            <person name="Li Y."/>
        </authorList>
    </citation>
    <scope>NUCLEOTIDE SEQUENCE [LARGE SCALE GENOMIC DNA]</scope>
    <source>
        <strain evidence="16">3d-2-2</strain>
    </source>
</reference>
<dbReference type="GO" id="GO:0005886">
    <property type="term" value="C:plasma membrane"/>
    <property type="evidence" value="ECO:0007669"/>
    <property type="project" value="UniProtKB-SubCell"/>
</dbReference>
<keyword evidence="8" id="KW-0249">Electron transport</keyword>
<dbReference type="Gene3D" id="1.20.120.1770">
    <property type="match status" value="1"/>
</dbReference>
<evidence type="ECO:0000256" key="3">
    <source>
        <dbReference type="ARBA" id="ARBA00022448"/>
    </source>
</evidence>
<organism evidence="15 16">
    <name type="scientific">Corticimicrobacter populi</name>
    <dbReference type="NCBI Taxonomy" id="2175229"/>
    <lineage>
        <taxon>Bacteria</taxon>
        <taxon>Pseudomonadati</taxon>
        <taxon>Pseudomonadota</taxon>
        <taxon>Betaproteobacteria</taxon>
        <taxon>Burkholderiales</taxon>
        <taxon>Alcaligenaceae</taxon>
        <taxon>Corticimicrobacter</taxon>
    </lineage>
</organism>
<dbReference type="Pfam" id="PF01292">
    <property type="entry name" value="Ni_hydr_CYTB"/>
    <property type="match status" value="1"/>
</dbReference>
<dbReference type="InterPro" id="IPR016174">
    <property type="entry name" value="Di-haem_cyt_TM"/>
</dbReference>
<keyword evidence="3" id="KW-0813">Transport</keyword>
<dbReference type="InterPro" id="IPR052168">
    <property type="entry name" value="Cytochrome_b561_oxidase"/>
</dbReference>
<keyword evidence="10" id="KW-0408">Iron</keyword>
<evidence type="ECO:0000256" key="5">
    <source>
        <dbReference type="ARBA" id="ARBA00022617"/>
    </source>
</evidence>
<dbReference type="InterPro" id="IPR011577">
    <property type="entry name" value="Cyt_b561_bac/Ni-Hgenase"/>
</dbReference>
<evidence type="ECO:0000256" key="9">
    <source>
        <dbReference type="ARBA" id="ARBA00022989"/>
    </source>
</evidence>
<keyword evidence="11 13" id="KW-0472">Membrane</keyword>
<dbReference type="GO" id="GO:0020037">
    <property type="term" value="F:heme binding"/>
    <property type="evidence" value="ECO:0007669"/>
    <property type="project" value="TreeGrafter"/>
</dbReference>
<evidence type="ECO:0000256" key="13">
    <source>
        <dbReference type="SAM" id="Phobius"/>
    </source>
</evidence>
<evidence type="ECO:0000256" key="8">
    <source>
        <dbReference type="ARBA" id="ARBA00022982"/>
    </source>
</evidence>
<keyword evidence="6 13" id="KW-0812">Transmembrane</keyword>
<comment type="caution">
    <text evidence="15">The sequence shown here is derived from an EMBL/GenBank/DDBJ whole genome shotgun (WGS) entry which is preliminary data.</text>
</comment>
<keyword evidence="7" id="KW-0479">Metal-binding</keyword>
<feature type="domain" description="Cytochrome b561 bacterial/Ni-hydrogenase" evidence="14">
    <location>
        <begin position="4"/>
        <end position="173"/>
    </location>
</feature>
<name>A0A2V1JV66_9BURK</name>
<evidence type="ECO:0000313" key="15">
    <source>
        <dbReference type="EMBL" id="PWF22090.1"/>
    </source>
</evidence>
<keyword evidence="4" id="KW-1003">Cell membrane</keyword>
<evidence type="ECO:0000256" key="1">
    <source>
        <dbReference type="ARBA" id="ARBA00001970"/>
    </source>
</evidence>
<evidence type="ECO:0000256" key="12">
    <source>
        <dbReference type="ARBA" id="ARBA00037975"/>
    </source>
</evidence>
<sequence length="180" mass="20282">MTIRYTRTARSLHWLMALLLTGLVGLGFYMQTMPLSPTKLQVYSWHKWLGITIFLLAVIRLAWRAGHKPPALPDHMGSFERLAAHGGHVALYLLMLGIPLSGWLMSSAMGFQTVWFGVLPLPDLLARDRELGKSLVQVHATLNIALIVMVVLHILAALKHQFIDKDQILSRMMFTSSKEK</sequence>
<comment type="subcellular location">
    <subcellularLocation>
        <location evidence="2">Cell membrane</location>
        <topology evidence="2">Multi-pass membrane protein</topology>
    </subcellularLocation>
</comment>
<keyword evidence="9 13" id="KW-1133">Transmembrane helix</keyword>
<keyword evidence="5" id="KW-0349">Heme</keyword>
<dbReference type="PANTHER" id="PTHR30529:SF1">
    <property type="entry name" value="CYTOCHROME B561 HOMOLOG 2"/>
    <property type="match status" value="1"/>
</dbReference>
<feature type="transmembrane region" description="Helical" evidence="13">
    <location>
        <begin position="89"/>
        <end position="118"/>
    </location>
</feature>
<dbReference type="GO" id="GO:0022904">
    <property type="term" value="P:respiratory electron transport chain"/>
    <property type="evidence" value="ECO:0007669"/>
    <property type="project" value="InterPro"/>
</dbReference>
<dbReference type="EMBL" id="QETA01000005">
    <property type="protein sequence ID" value="PWF22090.1"/>
    <property type="molecule type" value="Genomic_DNA"/>
</dbReference>
<evidence type="ECO:0000313" key="16">
    <source>
        <dbReference type="Proteomes" id="UP000245212"/>
    </source>
</evidence>
<keyword evidence="16" id="KW-1185">Reference proteome</keyword>
<evidence type="ECO:0000256" key="11">
    <source>
        <dbReference type="ARBA" id="ARBA00023136"/>
    </source>
</evidence>
<feature type="transmembrane region" description="Helical" evidence="13">
    <location>
        <begin position="45"/>
        <end position="63"/>
    </location>
</feature>